<reference evidence="2" key="1">
    <citation type="journal article" date="2016" name="Front. Microbiol.">
        <title>Molecular Keys to the Janthinobacterium and Duganella spp. Interaction with the Plant Pathogen Fusarium graminearum.</title>
        <authorList>
            <person name="Haack F.S."/>
            <person name="Poehlein A."/>
            <person name="Kroger C."/>
            <person name="Voigt C.A."/>
            <person name="Piepenbring M."/>
            <person name="Bode H.B."/>
            <person name="Daniel R."/>
            <person name="Schafer W."/>
            <person name="Streit W.R."/>
        </authorList>
    </citation>
    <scope>NUCLEOTIDE SEQUENCE [LARGE SCALE GENOMIC DNA]</scope>
    <source>
        <strain evidence="2">T54</strain>
    </source>
</reference>
<dbReference type="Proteomes" id="UP000175989">
    <property type="component" value="Unassembled WGS sequence"/>
</dbReference>
<accession>A0A1E7W636</accession>
<proteinExistence type="predicted"/>
<dbReference type="EMBL" id="LROM01000152">
    <property type="protein sequence ID" value="OEZ91470.1"/>
    <property type="molecule type" value="Genomic_DNA"/>
</dbReference>
<sequence length="383" mass="41338">MNALEEWLLEALMASGVKMLRVEAEVKARVLALLVLMQKDLVSTIANAGELSALSRAGRNAVLRESNDLIARYYGRAQLQVDLFGIAEVESMAVRQALAGVIERAAPGEISAAVRMSVGIPTEGYLRKLAGDILIQGSPAKNWWLRQQQDTQFKLANQIRIGAAQGETNAQIIKRIVGQDAAVLPPAAPTAKAPAPAPVIQPGIPGIVPLAKKNAAAIVQTSLATVAAAARRATFELNRDVTDGFMQVSTLDSHTSHLCIAYSGASWDWEYNPIDGNALPWDGGVPRHWNCRSSEIAIMKSLRDMGIDMDEPEPTQRASAAGPISAKTTFDEFLKLMGAEFQNETLGKGRAELFRAGKLNSRDLVDVSGRALKLEQLKAMYSQ</sequence>
<evidence type="ECO:0000313" key="2">
    <source>
        <dbReference type="Proteomes" id="UP000175989"/>
    </source>
</evidence>
<dbReference type="OrthoDB" id="8614104at2"/>
<gene>
    <name evidence="1" type="ORF">DUPY_50820</name>
</gene>
<name>A0A1E7W636_9BURK</name>
<comment type="caution">
    <text evidence="1">The sequence shown here is derived from an EMBL/GenBank/DDBJ whole genome shotgun (WGS) entry which is preliminary data.</text>
</comment>
<protein>
    <recommendedName>
        <fullName evidence="3">Phage Mu protein F like protein</fullName>
    </recommendedName>
</protein>
<evidence type="ECO:0000313" key="1">
    <source>
        <dbReference type="EMBL" id="OEZ91470.1"/>
    </source>
</evidence>
<dbReference type="RefSeq" id="WP_070251949.1">
    <property type="nucleotide sequence ID" value="NZ_LROM01000152.1"/>
</dbReference>
<organism evidence="1 2">
    <name type="scientific">Duganella phyllosphaerae</name>
    <dbReference type="NCBI Taxonomy" id="762836"/>
    <lineage>
        <taxon>Bacteria</taxon>
        <taxon>Pseudomonadati</taxon>
        <taxon>Pseudomonadota</taxon>
        <taxon>Betaproteobacteria</taxon>
        <taxon>Burkholderiales</taxon>
        <taxon>Oxalobacteraceae</taxon>
        <taxon>Telluria group</taxon>
        <taxon>Duganella</taxon>
    </lineage>
</organism>
<dbReference type="AlphaFoldDB" id="A0A1E7W636"/>
<keyword evidence="2" id="KW-1185">Reference proteome</keyword>
<evidence type="ECO:0008006" key="3">
    <source>
        <dbReference type="Google" id="ProtNLM"/>
    </source>
</evidence>